<dbReference type="RefSeq" id="XP_002742263.1">
    <property type="nucleotide sequence ID" value="XM_002742217.1"/>
</dbReference>
<gene>
    <name evidence="11" type="primary">LOC100366432</name>
</gene>
<keyword evidence="10" id="KW-1185">Reference proteome</keyword>
<protein>
    <submittedName>
        <fullName evidence="11">Uncharacterized protein LOC100366432</fullName>
    </submittedName>
</protein>
<dbReference type="PANTHER" id="PTHR11214">
    <property type="entry name" value="BETA-1,3-N-ACETYLGLUCOSAMINYLTRANSFERASE"/>
    <property type="match status" value="1"/>
</dbReference>
<keyword evidence="7" id="KW-1133">Transmembrane helix</keyword>
<proteinExistence type="inferred from homology"/>
<dbReference type="Pfam" id="PF01762">
    <property type="entry name" value="Galactosyl_T"/>
    <property type="match status" value="6"/>
</dbReference>
<evidence type="ECO:0000313" key="10">
    <source>
        <dbReference type="Proteomes" id="UP000694865"/>
    </source>
</evidence>
<evidence type="ECO:0000256" key="7">
    <source>
        <dbReference type="ARBA" id="ARBA00022989"/>
    </source>
</evidence>
<accession>A0ABM0H1Q4</accession>
<dbReference type="PANTHER" id="PTHR11214:SF314">
    <property type="entry name" value="HEXOSYLTRANSFERASE"/>
    <property type="match status" value="1"/>
</dbReference>
<evidence type="ECO:0000256" key="1">
    <source>
        <dbReference type="ARBA" id="ARBA00004323"/>
    </source>
</evidence>
<evidence type="ECO:0000256" key="9">
    <source>
        <dbReference type="ARBA" id="ARBA00023136"/>
    </source>
</evidence>
<keyword evidence="4" id="KW-0808">Transferase</keyword>
<keyword evidence="6" id="KW-0735">Signal-anchor</keyword>
<dbReference type="GeneID" id="100366432"/>
<evidence type="ECO:0000256" key="2">
    <source>
        <dbReference type="ARBA" id="ARBA00008661"/>
    </source>
</evidence>
<evidence type="ECO:0000256" key="5">
    <source>
        <dbReference type="ARBA" id="ARBA00022692"/>
    </source>
</evidence>
<evidence type="ECO:0000256" key="6">
    <source>
        <dbReference type="ARBA" id="ARBA00022968"/>
    </source>
</evidence>
<dbReference type="InterPro" id="IPR002659">
    <property type="entry name" value="Glyco_trans_31"/>
</dbReference>
<evidence type="ECO:0000256" key="4">
    <source>
        <dbReference type="ARBA" id="ARBA00022679"/>
    </source>
</evidence>
<comment type="subcellular location">
    <subcellularLocation>
        <location evidence="1">Golgi apparatus membrane</location>
        <topology evidence="1">Single-pass type II membrane protein</topology>
    </subcellularLocation>
</comment>
<name>A0ABM0H1Q4_SACKO</name>
<dbReference type="Proteomes" id="UP000694865">
    <property type="component" value="Unplaced"/>
</dbReference>
<evidence type="ECO:0000256" key="3">
    <source>
        <dbReference type="ARBA" id="ARBA00022676"/>
    </source>
</evidence>
<evidence type="ECO:0000256" key="8">
    <source>
        <dbReference type="ARBA" id="ARBA00023034"/>
    </source>
</evidence>
<sequence length="1620" mass="187382">MRTTLRQWYSREVDQPSPVNAGHMFDYSDSSTISMVQKSLCNQEEGMYLLVAVSSSLQNIEQRSAIRKTWGQAIGGNSIVIFMIDRSRDHYNTDDIIRESVTYHDIVEFDLRHGVNNTTLNTISMFQWISNYCRTTQYILKVDDSTLVLPDNLWSYLEQLPSNNVAAGRALFNTKPIRQTASKWFVSSEQWNKTTYPPYMEGPAYLFSSDVVIRIAEVAVNIEPFQFEDVFIGIVLQRLKVNITDAKLFDTRGYKRIPCELKHSVLSGQHAADQMTLLWHKLRDNVCDANNHSVNLHFNYTFITTHSSKCSEHQPFLVLITPSSTEKDKERGILRQTRMRNKVVLGKKIVHVFLIGKSDSTEVNANVIKENEKYDDIIIVDFNDTYVNLTLKTIMILKWATYFCVDTTYVMKVDDDVLVNFKNLVGTLITAPRFRYVLADVHRSDKPIRDKKIKWYISFTEWPNNVYPPYPNGPAYVMSRDVAQNIYLSARQELFRFEDVYVGIQLQSLGIVPTHDSRFDSMGKKRSICELKQVVTTHWIHGDQMVRLTRNLEEWAEYLECDDNTHIVNDTNMITIKNGRVIGLEVQKLPEYNISEFNMNNPNTCHMSIKPDLFIIQCVVSAAKNFERRNAIRQSWGSYTGNVSRGRHIKTVYFVGVVHDSVTQTKLNNENKTHGDIIQYNFVESYDNLILKTVSILHWVYHGCQNTDYVIKIDDDVFLNPENILDYLTFATRKQLYMGDIRIGTGPQRDEIDKFYTPREIWSESTFPPYIGGSCYLLSTDVAVDMFKLFSDERKVFKWEDVYIGMLAEQLHITPYPHIQFDMHRLYRSACTIRYALASHYFTADMHVKYRHFLQNDANHCKDDQPQRLKASLLINGPHIGEDSARYESRNYWTVHSQCDFYEPEKSSFFLVILIFTSPQNYEYRRALRYILAPNDIVFGQRITYRFVMGDSVKRSEHQTMLNEDALYHDILLGKLHDGLNVTLQHIHAYHWAIDKCNALNYVMKTQDHVFVNITNVVKHLINAPRLGYITCPVLSGQKPIRDENSQWYVSSREWPETNYPPYCSNMVHIISTDVVKKVIQFSISGGKVFKFPDVYLGIVLKKHGMTPIDNKLFSVLGISRLDDVCKFPLALTYRLPIAAYLTEIVRNMLKQSPNECNLHIPDGTMVVADPNKNVGSTNTITTYVMKVDDDVFVNFDNLVAVFRETPLTGVYYGRTYFRQPVERNPKHKNYTPYDMWPHHVFPPYNAGPCYIMSMDVANKVYNASFNEKNNSNEDVFIGIMAQNVGITPQRDERFDITSTTKYLCGIRDVIAIHKTQPGDLYRYWYKFHYFKDIVCNKNGSQHRENSTFLYPGKPVISSVLNFYSTPEVCVKPDSVNDVILVLIASRPGNVNARNAIRNTWGQFYDGLGFSIVCLFFVGKTQNVTEQNLMTQEASSHNDIVIAQFLDHSYNETIKTIAMFRWVAVYCTEANYVIRTNDASYLLYNNILPYLRNSAPKSNLIAGNVLQLKEPDRNVKSDSYTPYDVWPHKVFPTYVEGPTYIMTIDVVRRLWNAAQETSPLLWEDVHVGHLLQKANIVPTNLQAFSDASHCKYSNLFAVTYLTPNQMLSSFQSHRYDYDDC</sequence>
<comment type="similarity">
    <text evidence="2">Belongs to the glycosyltransferase 31 family.</text>
</comment>
<keyword evidence="8" id="KW-0333">Golgi apparatus</keyword>
<dbReference type="Gene3D" id="3.90.550.50">
    <property type="match status" value="6"/>
</dbReference>
<organism evidence="10 11">
    <name type="scientific">Saccoglossus kowalevskii</name>
    <name type="common">Acorn worm</name>
    <dbReference type="NCBI Taxonomy" id="10224"/>
    <lineage>
        <taxon>Eukaryota</taxon>
        <taxon>Metazoa</taxon>
        <taxon>Hemichordata</taxon>
        <taxon>Enteropneusta</taxon>
        <taxon>Harrimaniidae</taxon>
        <taxon>Saccoglossus</taxon>
    </lineage>
</organism>
<keyword evidence="3" id="KW-0328">Glycosyltransferase</keyword>
<keyword evidence="5" id="KW-0812">Transmembrane</keyword>
<evidence type="ECO:0000313" key="11">
    <source>
        <dbReference type="RefSeq" id="XP_002742263.1"/>
    </source>
</evidence>
<keyword evidence="9" id="KW-0472">Membrane</keyword>
<reference evidence="11" key="1">
    <citation type="submission" date="2025-08" db="UniProtKB">
        <authorList>
            <consortium name="RefSeq"/>
        </authorList>
    </citation>
    <scope>IDENTIFICATION</scope>
    <source>
        <tissue evidence="11">Testes</tissue>
    </source>
</reference>